<keyword evidence="4" id="KW-1185">Reference proteome</keyword>
<evidence type="ECO:0000313" key="3">
    <source>
        <dbReference type="EMBL" id="PIO64855.1"/>
    </source>
</evidence>
<dbReference type="AlphaFoldDB" id="A0A2G9U3U1"/>
<dbReference type="OrthoDB" id="5874742at2759"/>
<dbReference type="EMBL" id="KZ349514">
    <property type="protein sequence ID" value="PIO64855.1"/>
    <property type="molecule type" value="Genomic_DNA"/>
</dbReference>
<feature type="coiled-coil region" evidence="1">
    <location>
        <begin position="161"/>
        <end position="258"/>
    </location>
</feature>
<feature type="coiled-coil region" evidence="1">
    <location>
        <begin position="384"/>
        <end position="418"/>
    </location>
</feature>
<name>A0A2G9U3U1_TELCI</name>
<proteinExistence type="predicted"/>
<keyword evidence="1" id="KW-0175">Coiled coil</keyword>
<organism evidence="3 4">
    <name type="scientific">Teladorsagia circumcincta</name>
    <name type="common">Brown stomach worm</name>
    <name type="synonym">Ostertagia circumcincta</name>
    <dbReference type="NCBI Taxonomy" id="45464"/>
    <lineage>
        <taxon>Eukaryota</taxon>
        <taxon>Metazoa</taxon>
        <taxon>Ecdysozoa</taxon>
        <taxon>Nematoda</taxon>
        <taxon>Chromadorea</taxon>
        <taxon>Rhabditida</taxon>
        <taxon>Rhabditina</taxon>
        <taxon>Rhabditomorpha</taxon>
        <taxon>Strongyloidea</taxon>
        <taxon>Trichostrongylidae</taxon>
        <taxon>Teladorsagia</taxon>
    </lineage>
</organism>
<reference evidence="3 4" key="1">
    <citation type="submission" date="2015-09" db="EMBL/GenBank/DDBJ databases">
        <title>Draft genome of the parasitic nematode Teladorsagia circumcincta isolate WARC Sus (inbred).</title>
        <authorList>
            <person name="Mitreva M."/>
        </authorList>
    </citation>
    <scope>NUCLEOTIDE SEQUENCE [LARGE SCALE GENOMIC DNA]</scope>
    <source>
        <strain evidence="3 4">S</strain>
    </source>
</reference>
<evidence type="ECO:0000256" key="2">
    <source>
        <dbReference type="SAM" id="MobiDB-lite"/>
    </source>
</evidence>
<protein>
    <submittedName>
        <fullName evidence="3">Uncharacterized protein</fullName>
    </submittedName>
</protein>
<dbReference type="Proteomes" id="UP000230423">
    <property type="component" value="Unassembled WGS sequence"/>
</dbReference>
<evidence type="ECO:0000313" key="4">
    <source>
        <dbReference type="Proteomes" id="UP000230423"/>
    </source>
</evidence>
<evidence type="ECO:0000256" key="1">
    <source>
        <dbReference type="SAM" id="Coils"/>
    </source>
</evidence>
<feature type="region of interest" description="Disordered" evidence="2">
    <location>
        <begin position="419"/>
        <end position="438"/>
    </location>
</feature>
<gene>
    <name evidence="3" type="ORF">TELCIR_13501</name>
</gene>
<feature type="coiled-coil region" evidence="1">
    <location>
        <begin position="291"/>
        <end position="347"/>
    </location>
</feature>
<sequence>MNLKVASLEEELRLWKDTAIAREKQLVDARLQRDLFAAQLTSKPSGEGDMKAQRELEQMRLRFECADAARKALNEKYNSVLEGYDETLAGSPLRSLNLNTSRKTDIACKTPAQLKKERRMTMFTPPRNQTCRKSRAFKPVLFDDNEEGDAMEGRCRLQQHIDEIRAEKFDLEDRLQELQNELEQLSVKLGRMNELESSKADLEARLSEEHIEHNSLKMALKQVEEIRLRIEQDLVQELNQMKERLAEDQKNAENMVKQERYAHEKTKEFLQLKTDEANQTSASLHRTLEDFREVVKQKDEMQRSLEQLQERNSKMKREFSEEIDKLKKRHADELQTAEIMVEREREAHEKTLELEVLRSAKAEGDRAITELAGHHNQKQKINYLEKVRSENYNLKNRIGELEAELKRYEAAYGKLKHLAKEPIRGPSTRSRSARGFHD</sequence>
<accession>A0A2G9U3U1</accession>